<protein>
    <submittedName>
        <fullName evidence="1">Uncharacterized protein</fullName>
    </submittedName>
</protein>
<dbReference type="EMBL" id="GL877405">
    <property type="protein sequence ID" value="ELA48330.1"/>
    <property type="molecule type" value="Genomic_DNA"/>
</dbReference>
<organism evidence="1 2">
    <name type="scientific">Vavraia culicis (isolate floridensis)</name>
    <name type="common">Microsporidian parasite</name>
    <dbReference type="NCBI Taxonomy" id="948595"/>
    <lineage>
        <taxon>Eukaryota</taxon>
        <taxon>Fungi</taxon>
        <taxon>Fungi incertae sedis</taxon>
        <taxon>Microsporidia</taxon>
        <taxon>Pleistophoridae</taxon>
        <taxon>Vavraia</taxon>
    </lineage>
</organism>
<evidence type="ECO:0000313" key="2">
    <source>
        <dbReference type="Proteomes" id="UP000011081"/>
    </source>
</evidence>
<accession>L2GZ04</accession>
<dbReference type="RefSeq" id="XP_008073187.1">
    <property type="nucleotide sequence ID" value="XM_008074996.1"/>
</dbReference>
<gene>
    <name evidence="1" type="ORF">VCUG_00166</name>
</gene>
<keyword evidence="2" id="KW-1185">Reference proteome</keyword>
<dbReference type="HOGENOM" id="CLU_1887314_0_0_1"/>
<reference evidence="2" key="1">
    <citation type="submission" date="2011-03" db="EMBL/GenBank/DDBJ databases">
        <title>The genome sequence of Vavraia culicis strain floridensis.</title>
        <authorList>
            <consortium name="The Broad Institute Genome Sequencing Platform"/>
            <person name="Cuomo C."/>
            <person name="Becnel J."/>
            <person name="Sanscrainte N."/>
            <person name="Young S.K."/>
            <person name="Zeng Q."/>
            <person name="Gargeya S."/>
            <person name="Fitzgerald M."/>
            <person name="Haas B."/>
            <person name="Abouelleil A."/>
            <person name="Alvarado L."/>
            <person name="Arachchi H.M."/>
            <person name="Berlin A."/>
            <person name="Chapman S.B."/>
            <person name="Gearin G."/>
            <person name="Goldberg J."/>
            <person name="Griggs A."/>
            <person name="Gujja S."/>
            <person name="Hansen M."/>
            <person name="Heiman D."/>
            <person name="Howarth C."/>
            <person name="Larimer J."/>
            <person name="Lui A."/>
            <person name="MacDonald P.J.P."/>
            <person name="McCowen C."/>
            <person name="Montmayeur A."/>
            <person name="Murphy C."/>
            <person name="Neiman D."/>
            <person name="Pearson M."/>
            <person name="Priest M."/>
            <person name="Roberts A."/>
            <person name="Saif S."/>
            <person name="Shea T."/>
            <person name="Sisk P."/>
            <person name="Stolte C."/>
            <person name="Sykes S."/>
            <person name="Wortman J."/>
            <person name="Nusbaum C."/>
            <person name="Birren B."/>
        </authorList>
    </citation>
    <scope>NUCLEOTIDE SEQUENCE [LARGE SCALE GENOMIC DNA]</scope>
    <source>
        <strain evidence="2">floridensis</strain>
    </source>
</reference>
<sequence>MNKYLQRSHMRYIEHVLFFSFLLNKSTKPMNRICIDSMAHRFKQIACCFNYQLNSLFNQCSALNACMNSIKKHLMLFICIKCFLQSGCYKRSICEQDAKCYAYAENMSRTRTKHSTQSLFVSVIPQLVCLLNRPV</sequence>
<evidence type="ECO:0000313" key="1">
    <source>
        <dbReference type="EMBL" id="ELA48330.1"/>
    </source>
</evidence>
<dbReference type="AlphaFoldDB" id="L2GZ04"/>
<dbReference type="Proteomes" id="UP000011081">
    <property type="component" value="Unassembled WGS sequence"/>
</dbReference>
<name>L2GZ04_VAVCU</name>
<dbReference type="GeneID" id="19878057"/>
<dbReference type="VEuPathDB" id="MicrosporidiaDB:VCUG_00166"/>
<dbReference type="InParanoid" id="L2GZ04"/>
<proteinExistence type="predicted"/>